<dbReference type="GO" id="GO:0004519">
    <property type="term" value="F:endonuclease activity"/>
    <property type="evidence" value="ECO:0007669"/>
    <property type="project" value="UniProtKB-KW"/>
</dbReference>
<reference evidence="5" key="1">
    <citation type="submission" date="2016-10" db="EMBL/GenBank/DDBJ databases">
        <authorList>
            <person name="Varghese N."/>
            <person name="Submissions S."/>
        </authorList>
    </citation>
    <scope>NUCLEOTIDE SEQUENCE [LARGE SCALE GENOMIC DNA]</scope>
    <source>
        <strain evidence="5">DSM 17616</strain>
    </source>
</reference>
<keyword evidence="4" id="KW-0255">Endonuclease</keyword>
<evidence type="ECO:0000256" key="1">
    <source>
        <dbReference type="ARBA" id="ARBA00006429"/>
    </source>
</evidence>
<dbReference type="SUPFAM" id="SSF54060">
    <property type="entry name" value="His-Me finger endonucleases"/>
    <property type="match status" value="1"/>
</dbReference>
<gene>
    <name evidence="4" type="ORF">SAMN05660691_04151</name>
</gene>
<evidence type="ECO:0000256" key="2">
    <source>
        <dbReference type="ARBA" id="ARBA00022722"/>
    </source>
</evidence>
<dbReference type="STRING" id="173990.SAMN05660691_04151"/>
<dbReference type="InterPro" id="IPR044925">
    <property type="entry name" value="His-Me_finger_sf"/>
</dbReference>
<sequence>MGIADKAVPVNADRSNFNFTMLSNAKPQHGQCPVKIDFSARAAEPRDAIKGQIARIYFYMHDRYDLNMSRQQQQLLMAWDKQFPVTEWERERDRRIAKRMGHSNPFVTGERTWSLGHKNRAEGVVTQLLSRQTQQTHAPIEIKTSFKTDCCSIAPIPFCAT</sequence>
<dbReference type="PANTHER" id="PTHR33607">
    <property type="entry name" value="ENDONUCLEASE-1"/>
    <property type="match status" value="1"/>
</dbReference>
<dbReference type="InterPro" id="IPR007346">
    <property type="entry name" value="Endonuclease-I"/>
</dbReference>
<evidence type="ECO:0000313" key="5">
    <source>
        <dbReference type="Proteomes" id="UP000199371"/>
    </source>
</evidence>
<dbReference type="Pfam" id="PF04231">
    <property type="entry name" value="Endonuclease_1"/>
    <property type="match status" value="1"/>
</dbReference>
<dbReference type="Proteomes" id="UP000199371">
    <property type="component" value="Unassembled WGS sequence"/>
</dbReference>
<keyword evidence="5" id="KW-1185">Reference proteome</keyword>
<dbReference type="RefSeq" id="WP_218141421.1">
    <property type="nucleotide sequence ID" value="NZ_FNXF01000034.1"/>
</dbReference>
<proteinExistence type="inferred from homology"/>
<keyword evidence="2" id="KW-0540">Nuclease</keyword>
<evidence type="ECO:0000313" key="4">
    <source>
        <dbReference type="EMBL" id="SEI13977.1"/>
    </source>
</evidence>
<dbReference type="EMBL" id="FNXF01000034">
    <property type="protein sequence ID" value="SEI13977.1"/>
    <property type="molecule type" value="Genomic_DNA"/>
</dbReference>
<accession>A0A1H6NKK6</accession>
<comment type="similarity">
    <text evidence="1">Belongs to the EndA/NucM nuclease family.</text>
</comment>
<organism evidence="4 5">
    <name type="scientific">Rheinheimera pacifica</name>
    <dbReference type="NCBI Taxonomy" id="173990"/>
    <lineage>
        <taxon>Bacteria</taxon>
        <taxon>Pseudomonadati</taxon>
        <taxon>Pseudomonadota</taxon>
        <taxon>Gammaproteobacteria</taxon>
        <taxon>Chromatiales</taxon>
        <taxon>Chromatiaceae</taxon>
        <taxon>Rheinheimera</taxon>
    </lineage>
</organism>
<evidence type="ECO:0000256" key="3">
    <source>
        <dbReference type="ARBA" id="ARBA00022801"/>
    </source>
</evidence>
<dbReference type="PANTHER" id="PTHR33607:SF2">
    <property type="entry name" value="ENDONUCLEASE-1"/>
    <property type="match status" value="1"/>
</dbReference>
<keyword evidence="3" id="KW-0378">Hydrolase</keyword>
<protein>
    <submittedName>
        <fullName evidence="4">Endonuclease I</fullName>
    </submittedName>
</protein>
<dbReference type="AlphaFoldDB" id="A0A1H6NKK6"/>
<dbReference type="GO" id="GO:0016787">
    <property type="term" value="F:hydrolase activity"/>
    <property type="evidence" value="ECO:0007669"/>
    <property type="project" value="UniProtKB-KW"/>
</dbReference>
<name>A0A1H6NKK6_9GAMM</name>